<dbReference type="EMBL" id="CM000913">
    <property type="protein sequence ID" value="EFG09438.1"/>
    <property type="molecule type" value="Genomic_DNA"/>
</dbReference>
<name>B5GVC0_STRCL</name>
<dbReference type="eggNOG" id="ENOG50309F4">
    <property type="taxonomic scope" value="Bacteria"/>
</dbReference>
<protein>
    <submittedName>
        <fullName evidence="1">Uncharacterized protein</fullName>
    </submittedName>
</protein>
<reference evidence="1 2" key="1">
    <citation type="journal article" date="2010" name="Genome Biol. Evol.">
        <title>The sequence of a 1.8-mb bacterial linear plasmid reveals a rich evolutionary reservoir of secondary metabolic pathways.</title>
        <authorList>
            <person name="Medema M.H."/>
            <person name="Trefzer A."/>
            <person name="Kovalchuk A."/>
            <person name="van den Berg M."/>
            <person name="Mueller U."/>
            <person name="Heijne W."/>
            <person name="Wu L."/>
            <person name="Alam M.T."/>
            <person name="Ronning C.M."/>
            <person name="Nierman W.C."/>
            <person name="Bovenberg R.A.L."/>
            <person name="Breitling R."/>
            <person name="Takano E."/>
        </authorList>
    </citation>
    <scope>NUCLEOTIDE SEQUENCE [LARGE SCALE GENOMIC DNA]</scope>
    <source>
        <strain evidence="2">ATCC 27064 / DSM 738 / JCM 4710 / NBRC 13307 / NCIMB 12785 / NRRL 3585 / VKM Ac-602</strain>
    </source>
</reference>
<dbReference type="Proteomes" id="UP000002357">
    <property type="component" value="Chromosome"/>
</dbReference>
<organism evidence="1 2">
    <name type="scientific">Streptomyces clavuligerus</name>
    <dbReference type="NCBI Taxonomy" id="1901"/>
    <lineage>
        <taxon>Bacteria</taxon>
        <taxon>Bacillati</taxon>
        <taxon>Actinomycetota</taxon>
        <taxon>Actinomycetes</taxon>
        <taxon>Kitasatosporales</taxon>
        <taxon>Streptomycetaceae</taxon>
        <taxon>Streptomyces</taxon>
    </lineage>
</organism>
<accession>B5GVC0</accession>
<dbReference type="OrthoDB" id="4243081at2"/>
<evidence type="ECO:0000313" key="2">
    <source>
        <dbReference type="Proteomes" id="UP000002357"/>
    </source>
</evidence>
<keyword evidence="2" id="KW-1185">Reference proteome</keyword>
<dbReference type="AlphaFoldDB" id="B5GVC0"/>
<gene>
    <name evidence="1" type="ORF">SCLAV_4365</name>
</gene>
<sequence>MNAWVGAVPRRYAAREMTDFADEARTRTAHLLRMAATDDPQVRDRIIAYATSTPDPPPMGGQGIQTSGCPRCAGTMWLQRDLWVCSGCGHIRDR</sequence>
<dbReference type="KEGG" id="sclf:BB341_07030"/>
<evidence type="ECO:0000313" key="1">
    <source>
        <dbReference type="EMBL" id="EFG09438.1"/>
    </source>
</evidence>
<proteinExistence type="predicted"/>